<dbReference type="SMART" id="SM00715">
    <property type="entry name" value="LA"/>
    <property type="match status" value="1"/>
</dbReference>
<organism evidence="6 7">
    <name type="scientific">Geranomyces variabilis</name>
    <dbReference type="NCBI Taxonomy" id="109894"/>
    <lineage>
        <taxon>Eukaryota</taxon>
        <taxon>Fungi</taxon>
        <taxon>Fungi incertae sedis</taxon>
        <taxon>Chytridiomycota</taxon>
        <taxon>Chytridiomycota incertae sedis</taxon>
        <taxon>Chytridiomycetes</taxon>
        <taxon>Spizellomycetales</taxon>
        <taxon>Powellomycetaceae</taxon>
        <taxon>Geranomyces</taxon>
    </lineage>
</organism>
<gene>
    <name evidence="6" type="ORF">HDU87_005453</name>
</gene>
<dbReference type="InterPro" id="IPR006630">
    <property type="entry name" value="La_HTH"/>
</dbReference>
<dbReference type="EMBL" id="JADGJQ010000043">
    <property type="protein sequence ID" value="KAJ3176238.1"/>
    <property type="molecule type" value="Genomic_DNA"/>
</dbReference>
<evidence type="ECO:0000256" key="2">
    <source>
        <dbReference type="PROSITE-ProRule" id="PRU00332"/>
    </source>
</evidence>
<dbReference type="Gene3D" id="3.30.70.330">
    <property type="match status" value="1"/>
</dbReference>
<accession>A0AAD5XP86</accession>
<dbReference type="InterPro" id="IPR014886">
    <property type="entry name" value="La_xRRM"/>
</dbReference>
<evidence type="ECO:0000259" key="4">
    <source>
        <dbReference type="PROSITE" id="PS50961"/>
    </source>
</evidence>
<dbReference type="Pfam" id="PF08777">
    <property type="entry name" value="RRM_3"/>
    <property type="match status" value="1"/>
</dbReference>
<dbReference type="InterPro" id="IPR036390">
    <property type="entry name" value="WH_DNA-bd_sf"/>
</dbReference>
<dbReference type="PROSITE" id="PS51939">
    <property type="entry name" value="XRRM"/>
    <property type="match status" value="1"/>
</dbReference>
<proteinExistence type="predicted"/>
<dbReference type="Proteomes" id="UP001212152">
    <property type="component" value="Unassembled WGS sequence"/>
</dbReference>
<dbReference type="GO" id="GO:1990904">
    <property type="term" value="C:ribonucleoprotein complex"/>
    <property type="evidence" value="ECO:0007669"/>
    <property type="project" value="UniProtKB-UniRule"/>
</dbReference>
<dbReference type="SUPFAM" id="SSF54928">
    <property type="entry name" value="RNA-binding domain, RBD"/>
    <property type="match status" value="1"/>
</dbReference>
<keyword evidence="1 2" id="KW-0694">RNA-binding</keyword>
<evidence type="ECO:0008006" key="8">
    <source>
        <dbReference type="Google" id="ProtNLM"/>
    </source>
</evidence>
<evidence type="ECO:0000256" key="3">
    <source>
        <dbReference type="SAM" id="MobiDB-lite"/>
    </source>
</evidence>
<dbReference type="InterPro" id="IPR012677">
    <property type="entry name" value="Nucleotide-bd_a/b_plait_sf"/>
</dbReference>
<comment type="caution">
    <text evidence="6">The sequence shown here is derived from an EMBL/GenBank/DDBJ whole genome shotgun (WGS) entry which is preliminary data.</text>
</comment>
<dbReference type="Gene3D" id="1.10.10.10">
    <property type="entry name" value="Winged helix-like DNA-binding domain superfamily/Winged helix DNA-binding domain"/>
    <property type="match status" value="1"/>
</dbReference>
<evidence type="ECO:0000256" key="1">
    <source>
        <dbReference type="ARBA" id="ARBA00022884"/>
    </source>
</evidence>
<feature type="domain" description="XRRM" evidence="5">
    <location>
        <begin position="213"/>
        <end position="340"/>
    </location>
</feature>
<dbReference type="InterPro" id="IPR036388">
    <property type="entry name" value="WH-like_DNA-bd_sf"/>
</dbReference>
<name>A0AAD5XP86_9FUNG</name>
<evidence type="ECO:0000259" key="5">
    <source>
        <dbReference type="PROSITE" id="PS51939"/>
    </source>
</evidence>
<feature type="region of interest" description="Disordered" evidence="3">
    <location>
        <begin position="308"/>
        <end position="369"/>
    </location>
</feature>
<dbReference type="AlphaFoldDB" id="A0AAD5XP86"/>
<dbReference type="InterPro" id="IPR035979">
    <property type="entry name" value="RBD_domain_sf"/>
</dbReference>
<dbReference type="PROSITE" id="PS50961">
    <property type="entry name" value="HTH_LA"/>
    <property type="match status" value="1"/>
</dbReference>
<dbReference type="SUPFAM" id="SSF46785">
    <property type="entry name" value="Winged helix' DNA-binding domain"/>
    <property type="match status" value="1"/>
</dbReference>
<evidence type="ECO:0000313" key="6">
    <source>
        <dbReference type="EMBL" id="KAJ3176238.1"/>
    </source>
</evidence>
<evidence type="ECO:0000313" key="7">
    <source>
        <dbReference type="Proteomes" id="UP001212152"/>
    </source>
</evidence>
<sequence>MAAIEGHSSPSNRKAILDILLTYFSNSGISGTVANIPKSAFSQDDWAAGWMPVAKIATFKRLQALTKNPLEVASVAVQLAPLIFEVSQDGSRIRRRMPYDAKEVAAMSAQESLAKTALEATGFATSTTTAEVSAFFSNLGPVASASNPRPGVFAIEFQNPQDMVRALAVQNHTYEDAQIQVRGVAKAALDTVSHTETSPEPCTALDAHAGVSSYPRNRVVKFALQDASVTNVEIKEKIAMFATVHSVELAKGAVNGYVRFKAGVAKQVLDVVARNGGIQVNGEFVTLSLLSGEEERLFWTVQKEKEKIASATPKTPAPPKPANNAQSRRANARLQRRADSVPYGRAGSTKTGRKTAADRKKATPTKAPKVKVDELESLFSNWNVVAPDAAPDAAGDAVMNTSL</sequence>
<feature type="domain" description="HTH La-type RNA-binding" evidence="4">
    <location>
        <begin position="6"/>
        <end position="103"/>
    </location>
</feature>
<reference evidence="6" key="1">
    <citation type="submission" date="2020-05" db="EMBL/GenBank/DDBJ databases">
        <title>Phylogenomic resolution of chytrid fungi.</title>
        <authorList>
            <person name="Stajich J.E."/>
            <person name="Amses K."/>
            <person name="Simmons R."/>
            <person name="Seto K."/>
            <person name="Myers J."/>
            <person name="Bonds A."/>
            <person name="Quandt C.A."/>
            <person name="Barry K."/>
            <person name="Liu P."/>
            <person name="Grigoriev I."/>
            <person name="Longcore J.E."/>
            <person name="James T.Y."/>
        </authorList>
    </citation>
    <scope>NUCLEOTIDE SEQUENCE</scope>
    <source>
        <strain evidence="6">JEL0379</strain>
    </source>
</reference>
<dbReference type="GO" id="GO:0003723">
    <property type="term" value="F:RNA binding"/>
    <property type="evidence" value="ECO:0007669"/>
    <property type="project" value="UniProtKB-UniRule"/>
</dbReference>
<protein>
    <recommendedName>
        <fullName evidence="8">RRM domain-containing protein</fullName>
    </recommendedName>
</protein>
<keyword evidence="7" id="KW-1185">Reference proteome</keyword>